<reference evidence="1 2" key="1">
    <citation type="submission" date="2015-01" db="EMBL/GenBank/DDBJ databases">
        <title>Evolution of Trichinella species and genotypes.</title>
        <authorList>
            <person name="Korhonen P.K."/>
            <person name="Edoardo P."/>
            <person name="Giuseppe L.R."/>
            <person name="Gasser R.B."/>
        </authorList>
    </citation>
    <scope>NUCLEOTIDE SEQUENCE [LARGE SCALE GENOMIC DNA]</scope>
    <source>
        <strain evidence="1">ISS120</strain>
    </source>
</reference>
<gene>
    <name evidence="1" type="ORF">T03_8488</name>
</gene>
<evidence type="ECO:0000313" key="1">
    <source>
        <dbReference type="EMBL" id="KRY59127.1"/>
    </source>
</evidence>
<sequence>MGLIVDRETLNVMGDQALRRLTYIAIQLRLEAHGVYKDSLYGPLTARSDMKEYLMHMAEDANSKVLSVEIKDMEVEYQKEKSVISRAILDSISRIRRNSPKIDGQANVKEIVN</sequence>
<dbReference type="Proteomes" id="UP000054653">
    <property type="component" value="Unassembled WGS sequence"/>
</dbReference>
<organism evidence="1 2">
    <name type="scientific">Trichinella britovi</name>
    <name type="common">Parasitic roundworm</name>
    <dbReference type="NCBI Taxonomy" id="45882"/>
    <lineage>
        <taxon>Eukaryota</taxon>
        <taxon>Metazoa</taxon>
        <taxon>Ecdysozoa</taxon>
        <taxon>Nematoda</taxon>
        <taxon>Enoplea</taxon>
        <taxon>Dorylaimia</taxon>
        <taxon>Trichinellida</taxon>
        <taxon>Trichinellidae</taxon>
        <taxon>Trichinella</taxon>
    </lineage>
</organism>
<dbReference type="OrthoDB" id="10326154at2759"/>
<dbReference type="OMA" id="RETLNVM"/>
<dbReference type="EMBL" id="JYDI01000015">
    <property type="protein sequence ID" value="KRY59127.1"/>
    <property type="molecule type" value="Genomic_DNA"/>
</dbReference>
<proteinExistence type="predicted"/>
<accession>A0A0V1DC89</accession>
<keyword evidence="2" id="KW-1185">Reference proteome</keyword>
<protein>
    <submittedName>
        <fullName evidence="1">Uncharacterized protein</fullName>
    </submittedName>
</protein>
<evidence type="ECO:0000313" key="2">
    <source>
        <dbReference type="Proteomes" id="UP000054653"/>
    </source>
</evidence>
<dbReference type="AlphaFoldDB" id="A0A0V1DC89"/>
<name>A0A0V1DC89_TRIBR</name>
<comment type="caution">
    <text evidence="1">The sequence shown here is derived from an EMBL/GenBank/DDBJ whole genome shotgun (WGS) entry which is preliminary data.</text>
</comment>